<organism evidence="2 3">
    <name type="scientific">candidate division WWE3 bacterium CG_4_10_14_0_2_um_filter_42_7</name>
    <dbReference type="NCBI Taxonomy" id="1975073"/>
    <lineage>
        <taxon>Bacteria</taxon>
        <taxon>Katanobacteria</taxon>
    </lineage>
</organism>
<evidence type="ECO:0000256" key="1">
    <source>
        <dbReference type="SAM" id="Phobius"/>
    </source>
</evidence>
<dbReference type="Proteomes" id="UP000229915">
    <property type="component" value="Unassembled WGS sequence"/>
</dbReference>
<accession>A0A2M7TCR4</accession>
<comment type="caution">
    <text evidence="2">The sequence shown here is derived from an EMBL/GenBank/DDBJ whole genome shotgun (WGS) entry which is preliminary data.</text>
</comment>
<protein>
    <recommendedName>
        <fullName evidence="4">Zinc-ribbon domain-containing protein</fullName>
    </recommendedName>
</protein>
<name>A0A2M7TCR4_UNCKA</name>
<evidence type="ECO:0000313" key="2">
    <source>
        <dbReference type="EMBL" id="PIZ43159.1"/>
    </source>
</evidence>
<keyword evidence="1" id="KW-1133">Transmembrane helix</keyword>
<dbReference type="AlphaFoldDB" id="A0A2M7TCR4"/>
<feature type="transmembrane region" description="Helical" evidence="1">
    <location>
        <begin position="155"/>
        <end position="175"/>
    </location>
</feature>
<gene>
    <name evidence="2" type="ORF">COY33_02095</name>
</gene>
<feature type="non-terminal residue" evidence="2">
    <location>
        <position position="1"/>
    </location>
</feature>
<sequence>TIENKGGPPVAVNIDWEGNKPDWGELVIEPDAEKVFPIKVTVKVDTTGITSGPKDEKILVDVDGRIHMVEVFLAVTGAVATPAPAANACPFCGMPYKTGEVFCEFCGAKLTTAPTPPAKTLFTAPPAHRHGKKVSYTTPLPGKTMNNVVEILDKLGLGGTAFVVLLVSALLYFGYSYVEKRVASANLTNSIAVYDVRRVADGDSFRINFKVRNNSTHYVIVARNDLPWPPSPILCGYWGLGPGATAEATAEDTSSPLCLKFGYEKNGTNDFLVQPGSYRASFGTKYIGPATICSEIFYDSTAEKAAATATAQVIETAEAERILAIRRETAVANEKMEEVKSVANSPNSYIDITRIATFLGSDLPFPKETGDLFLDRVHKFSTYEEFRITNKSRYTFVGLESSRSSCKCWVPGNTGLHPGESTSAYCMKIMKDVFSEPGFMPHTEERRCSYRLWIDVSPEPYHIVDARDGWLSIPFSD</sequence>
<keyword evidence="1" id="KW-0472">Membrane</keyword>
<reference evidence="3" key="1">
    <citation type="submission" date="2017-09" db="EMBL/GenBank/DDBJ databases">
        <title>Depth-based differentiation of microbial function through sediment-hosted aquifers and enrichment of novel symbionts in the deep terrestrial subsurface.</title>
        <authorList>
            <person name="Probst A.J."/>
            <person name="Ladd B."/>
            <person name="Jarett J.K."/>
            <person name="Geller-Mcgrath D.E."/>
            <person name="Sieber C.M.K."/>
            <person name="Emerson J.B."/>
            <person name="Anantharaman K."/>
            <person name="Thomas B.C."/>
            <person name="Malmstrom R."/>
            <person name="Stieglmeier M."/>
            <person name="Klingl A."/>
            <person name="Woyke T."/>
            <person name="Ryan C.M."/>
            <person name="Banfield J.F."/>
        </authorList>
    </citation>
    <scope>NUCLEOTIDE SEQUENCE [LARGE SCALE GENOMIC DNA]</scope>
</reference>
<evidence type="ECO:0008006" key="4">
    <source>
        <dbReference type="Google" id="ProtNLM"/>
    </source>
</evidence>
<keyword evidence="1" id="KW-0812">Transmembrane</keyword>
<evidence type="ECO:0000313" key="3">
    <source>
        <dbReference type="Proteomes" id="UP000229915"/>
    </source>
</evidence>
<dbReference type="EMBL" id="PFNK01000056">
    <property type="protein sequence ID" value="PIZ43159.1"/>
    <property type="molecule type" value="Genomic_DNA"/>
</dbReference>
<proteinExistence type="predicted"/>